<dbReference type="PANTHER" id="PTHR42792">
    <property type="entry name" value="FLAGELLIN"/>
    <property type="match status" value="1"/>
</dbReference>
<comment type="subcellular location">
    <subcellularLocation>
        <location evidence="3">Secreted</location>
    </subcellularLocation>
    <subcellularLocation>
        <location evidence="3">Bacterial flagellum</location>
    </subcellularLocation>
</comment>
<dbReference type="PANTHER" id="PTHR42792:SF1">
    <property type="entry name" value="FLAGELLAR HOOK-ASSOCIATED PROTEIN 3"/>
    <property type="match status" value="1"/>
</dbReference>
<dbReference type="InterPro" id="IPR001492">
    <property type="entry name" value="Flagellin"/>
</dbReference>
<keyword evidence="7" id="KW-1185">Reference proteome</keyword>
<reference evidence="6" key="1">
    <citation type="submission" date="2023-07" db="EMBL/GenBank/DDBJ databases">
        <authorList>
            <person name="Kim M.K."/>
        </authorList>
    </citation>
    <scope>NUCLEOTIDE SEQUENCE</scope>
    <source>
        <strain evidence="6">CA1-15</strain>
    </source>
</reference>
<evidence type="ECO:0000259" key="5">
    <source>
        <dbReference type="Pfam" id="PF00700"/>
    </source>
</evidence>
<dbReference type="RefSeq" id="WP_304559963.1">
    <property type="nucleotide sequence ID" value="NZ_JAUQSZ010000002.1"/>
</dbReference>
<dbReference type="Pfam" id="PF00700">
    <property type="entry name" value="Flagellin_C"/>
    <property type="match status" value="1"/>
</dbReference>
<evidence type="ECO:0000313" key="7">
    <source>
        <dbReference type="Proteomes" id="UP001176468"/>
    </source>
</evidence>
<comment type="function">
    <text evidence="3">Flagellin is the subunit protein which polymerizes to form the filaments of bacterial flagella.</text>
</comment>
<evidence type="ECO:0000313" key="6">
    <source>
        <dbReference type="EMBL" id="MDO7841512.1"/>
    </source>
</evidence>
<protein>
    <recommendedName>
        <fullName evidence="3">Flagellin</fullName>
    </recommendedName>
</protein>
<keyword evidence="2 3" id="KW-0975">Bacterial flagellum</keyword>
<dbReference type="Proteomes" id="UP001176468">
    <property type="component" value="Unassembled WGS sequence"/>
</dbReference>
<keyword evidence="6" id="KW-0966">Cell projection</keyword>
<proteinExistence type="inferred from homology"/>
<evidence type="ECO:0000256" key="2">
    <source>
        <dbReference type="ARBA" id="ARBA00023143"/>
    </source>
</evidence>
<keyword evidence="6" id="KW-0969">Cilium</keyword>
<comment type="caution">
    <text evidence="6">The sequence shown here is derived from an EMBL/GenBank/DDBJ whole genome shotgun (WGS) entry which is preliminary data.</text>
</comment>
<feature type="domain" description="Flagellin N-terminal" evidence="4">
    <location>
        <begin position="3"/>
        <end position="133"/>
    </location>
</feature>
<sequence>MQISTNAFYNRNTTLMQQLTGKANDIQTQISTTKKFSDPSQDVVAYQRLANIKQGTADDTAYGSNIGLAQSVLQQSDTTLTAVEDRLQQASELAVQANDGTLTDSAKKTIAVQIRGILDDIANLANTKDARGQPLYGAATGDTAVTKNSDGTYSFTGTGDPASIPIGDDVSIQATDSASRVFGGLTTTSGATDVFGVLSKFADALESGGDTSQASTDVTTALNQITSVHGAVGARAKRVDLEATRLKDVAANREIDRSALEDTDITAAITELQKTMTVLSATQASFTKLSSLSLFDYLK</sequence>
<dbReference type="InterPro" id="IPR046358">
    <property type="entry name" value="Flagellin_C"/>
</dbReference>
<dbReference type="Pfam" id="PF00669">
    <property type="entry name" value="Flagellin_N"/>
    <property type="match status" value="1"/>
</dbReference>
<evidence type="ECO:0000256" key="3">
    <source>
        <dbReference type="RuleBase" id="RU362073"/>
    </source>
</evidence>
<dbReference type="InterPro" id="IPR001029">
    <property type="entry name" value="Flagellin_N"/>
</dbReference>
<dbReference type="SUPFAM" id="SSF64518">
    <property type="entry name" value="Phase 1 flagellin"/>
    <property type="match status" value="1"/>
</dbReference>
<gene>
    <name evidence="6" type="ORF">Q5H94_04180</name>
</gene>
<organism evidence="6 7">
    <name type="scientific">Sphingomonas immobilis</name>
    <dbReference type="NCBI Taxonomy" id="3063997"/>
    <lineage>
        <taxon>Bacteria</taxon>
        <taxon>Pseudomonadati</taxon>
        <taxon>Pseudomonadota</taxon>
        <taxon>Alphaproteobacteria</taxon>
        <taxon>Sphingomonadales</taxon>
        <taxon>Sphingomonadaceae</taxon>
        <taxon>Sphingomonas</taxon>
    </lineage>
</organism>
<name>A0ABT8ZVA2_9SPHN</name>
<feature type="domain" description="Flagellin C-terminal" evidence="5">
    <location>
        <begin position="218"/>
        <end position="298"/>
    </location>
</feature>
<keyword evidence="3" id="KW-0964">Secreted</keyword>
<keyword evidence="6" id="KW-0282">Flagellum</keyword>
<evidence type="ECO:0000259" key="4">
    <source>
        <dbReference type="Pfam" id="PF00669"/>
    </source>
</evidence>
<dbReference type="EMBL" id="JAUQSZ010000002">
    <property type="protein sequence ID" value="MDO7841512.1"/>
    <property type="molecule type" value="Genomic_DNA"/>
</dbReference>
<dbReference type="Gene3D" id="1.20.1330.10">
    <property type="entry name" value="f41 fragment of flagellin, N-terminal domain"/>
    <property type="match status" value="1"/>
</dbReference>
<comment type="similarity">
    <text evidence="1 3">Belongs to the bacterial flagellin family.</text>
</comment>
<accession>A0ABT8ZVA2</accession>
<evidence type="ECO:0000256" key="1">
    <source>
        <dbReference type="ARBA" id="ARBA00005709"/>
    </source>
</evidence>